<feature type="compositionally biased region" description="Polar residues" evidence="1">
    <location>
        <begin position="956"/>
        <end position="975"/>
    </location>
</feature>
<comment type="caution">
    <text evidence="3">The sequence shown here is derived from an EMBL/GenBank/DDBJ whole genome shotgun (WGS) entry which is preliminary data.</text>
</comment>
<evidence type="ECO:0000256" key="1">
    <source>
        <dbReference type="SAM" id="MobiDB-lite"/>
    </source>
</evidence>
<name>A0A4Y2R083_ARAVE</name>
<feature type="compositionally biased region" description="Low complexity" evidence="1">
    <location>
        <begin position="1099"/>
        <end position="1111"/>
    </location>
</feature>
<gene>
    <name evidence="3" type="ORF">AVEN_14427_1</name>
</gene>
<evidence type="ECO:0000259" key="2">
    <source>
        <dbReference type="Pfam" id="PF25580"/>
    </source>
</evidence>
<dbReference type="Proteomes" id="UP000499080">
    <property type="component" value="Unassembled WGS sequence"/>
</dbReference>
<protein>
    <recommendedName>
        <fullName evidence="2">Zinc finger protein Rlf/292/654 TPR repeats domain-containing protein</fullName>
    </recommendedName>
</protein>
<feature type="compositionally biased region" description="Polar residues" evidence="1">
    <location>
        <begin position="1064"/>
        <end position="1090"/>
    </location>
</feature>
<dbReference type="InterPro" id="IPR057986">
    <property type="entry name" value="TPR_Rlf/292/654"/>
</dbReference>
<proteinExistence type="predicted"/>
<evidence type="ECO:0000313" key="3">
    <source>
        <dbReference type="EMBL" id="GBN69087.1"/>
    </source>
</evidence>
<dbReference type="EMBL" id="BGPR01015401">
    <property type="protein sequence ID" value="GBN69087.1"/>
    <property type="molecule type" value="Genomic_DNA"/>
</dbReference>
<feature type="compositionally biased region" description="Polar residues" evidence="1">
    <location>
        <begin position="1115"/>
        <end position="1126"/>
    </location>
</feature>
<feature type="domain" description="Zinc finger protein Rlf/292/654 TPR repeats" evidence="2">
    <location>
        <begin position="214"/>
        <end position="395"/>
    </location>
</feature>
<reference evidence="3 4" key="1">
    <citation type="journal article" date="2019" name="Sci. Rep.">
        <title>Orb-weaving spider Araneus ventricosus genome elucidates the spidroin gene catalogue.</title>
        <authorList>
            <person name="Kono N."/>
            <person name="Nakamura H."/>
            <person name="Ohtoshi R."/>
            <person name="Moran D.A.P."/>
            <person name="Shinohara A."/>
            <person name="Yoshida Y."/>
            <person name="Fujiwara M."/>
            <person name="Mori M."/>
            <person name="Tomita M."/>
            <person name="Arakawa K."/>
        </authorList>
    </citation>
    <scope>NUCLEOTIDE SEQUENCE [LARGE SCALE GENOMIC DNA]</scope>
</reference>
<accession>A0A4Y2R083</accession>
<sequence>MLQFASSCSSVESEIAKAESMSRRNYLHDEMCWRTVGIFQAGARHSALARELKTLLFMFSSKWAMYTDKGDLLCAFKYHYSAFKNITKNFSEIYKAVLEIFKRDPWRNPFFLWNDLFDGTVTIYDKRVQDYFESEPEEIVLARVHALVLRNRASDAMCLAKTSFLYHSRIAKSFRSSRRRNSTSGFSTRGHASIDWFLFILQTIKRSLDSIVNEVRQLECHEGVEILYRLWRDQKNKPFCYTLLNIFLLQDLIQSSKYCCTKRLFKIFCMMHEELHSSPKEIAESCHKLISKHAPSSAHFYLLVDVLWRQFGMKCLDLYVDLYVRGLTADINHLENKRHLGAFSDAESLETHIAAIFAKLSTVFKNLNPAVARECMFSAFSLRPTKERLFELQGLSQSLSNSNKNIHKSLLAFDFSTDCNCGLRCIGHCRDSLNRSSFVHPLLSGSIGNISHVVKRDFISVLEHVRCITFQYNIFDWRCNIGDLGNYLRSCSREATLEESDTESGEEMCESGTVSTKAVFETADDLECQFQRSSVKRKSGSDCSNEINSLNIGENIAVQSDDFTSKRMKTPKPNVEVSVTVSSNNQQVIQGFFNNSLENVIRMSLNNNPTKSWSDSMNLLKVEQEPVINDLNSSKMGRTGNSFQSCLSERNTPNNQRCIESKGNFSLHYSDKTHLQVSATLQYDHTQQRIAVAPENNTSFKEIGSSEHQNILKSHFVQKSSAKVSDFIATQPIGETFSNNIISSSHERRSSQEMTNLHFAAKSDRERHLHNHHLHSSPFVSSQPPPKSFSKHQFKIHPLAEAKTQIVTTLPSQEVRESVSCDNTRKSVIVNVKGNSLQLANQLPFPVKPSAIHQNGNNLQKDGSALQLLHVNVPNKYLTKPEIPVNANLIIPCKFDNSVSSSASQTSANDSKVESGVPELIVPGIMALPSMIKNNPWKTTAQNHAKPIFPAKISDGTPSSGFPKVSSKSGKMQSLQLNPDSDLVLKRNASNEREFGAPISKPKKDFKELAKNNLQHTGIHNKGMAYSNNQQLDNSLDSKLKWKMGQAHDSTRSQMTFHPISDSYNAPVSTSSQPWYASPHPKTNSNSPVSFSAHKMKTPKTSSSSPVSFPVHKMNTPQASSNSPVSSVHKMNVPETSSNSPVSFSVQHVKIPKTNSNSPVSFSVHNMNTPRTSSNSPVPSSVYKMNTPQTASNSPVSFSVQHMKIPKTNSNSPVSFSVQNVKTLESFGDKKVSTYTDANSHDYSSGNNVQNKPSLSFLKSRLTSMHNMQSYSHMNAYSYSKPNNFSAHDKAYSESHEPSQHQFDVKNIFERSTHSFISSANITSNSISSSQIQSNSSSVYNPVYPANDRRVLVHEPRNIATSSPSSNVQNIKSNAFSQQCCSPFEVNPCDTCSTKTSNQFLTKTQVIGFRSSPVENLHNQVS</sequence>
<evidence type="ECO:0000313" key="4">
    <source>
        <dbReference type="Proteomes" id="UP000499080"/>
    </source>
</evidence>
<feature type="region of interest" description="Disordered" evidence="1">
    <location>
        <begin position="1064"/>
        <end position="1141"/>
    </location>
</feature>
<organism evidence="3 4">
    <name type="scientific">Araneus ventricosus</name>
    <name type="common">Orbweaver spider</name>
    <name type="synonym">Epeira ventricosa</name>
    <dbReference type="NCBI Taxonomy" id="182803"/>
    <lineage>
        <taxon>Eukaryota</taxon>
        <taxon>Metazoa</taxon>
        <taxon>Ecdysozoa</taxon>
        <taxon>Arthropoda</taxon>
        <taxon>Chelicerata</taxon>
        <taxon>Arachnida</taxon>
        <taxon>Araneae</taxon>
        <taxon>Araneomorphae</taxon>
        <taxon>Entelegynae</taxon>
        <taxon>Araneoidea</taxon>
        <taxon>Araneidae</taxon>
        <taxon>Araneus</taxon>
    </lineage>
</organism>
<keyword evidence="4" id="KW-1185">Reference proteome</keyword>
<dbReference type="Pfam" id="PF25580">
    <property type="entry name" value="TPR_Rlf"/>
    <property type="match status" value="1"/>
</dbReference>
<dbReference type="OrthoDB" id="6437923at2759"/>
<feature type="region of interest" description="Disordered" evidence="1">
    <location>
        <begin position="949"/>
        <end position="975"/>
    </location>
</feature>